<proteinExistence type="predicted"/>
<keyword evidence="2" id="KW-1185">Reference proteome</keyword>
<reference evidence="1" key="1">
    <citation type="submission" date="2023-04" db="EMBL/GenBank/DDBJ databases">
        <title>A chromosome-level genome assembly of the parasitoid wasp Eretmocerus hayati.</title>
        <authorList>
            <person name="Zhong Y."/>
            <person name="Liu S."/>
            <person name="Liu Y."/>
        </authorList>
    </citation>
    <scope>NUCLEOTIDE SEQUENCE</scope>
    <source>
        <strain evidence="1">ZJU_SS_LIU_2023</strain>
    </source>
</reference>
<accession>A0ACC2P3F6</accession>
<evidence type="ECO:0000313" key="1">
    <source>
        <dbReference type="EMBL" id="KAJ8677897.1"/>
    </source>
</evidence>
<dbReference type="EMBL" id="CM056742">
    <property type="protein sequence ID" value="KAJ8677897.1"/>
    <property type="molecule type" value="Genomic_DNA"/>
</dbReference>
<evidence type="ECO:0000313" key="2">
    <source>
        <dbReference type="Proteomes" id="UP001239111"/>
    </source>
</evidence>
<comment type="caution">
    <text evidence="1">The sequence shown here is derived from an EMBL/GenBank/DDBJ whole genome shotgun (WGS) entry which is preliminary data.</text>
</comment>
<dbReference type="Proteomes" id="UP001239111">
    <property type="component" value="Chromosome 2"/>
</dbReference>
<gene>
    <name evidence="1" type="ORF">QAD02_013684</name>
</gene>
<organism evidence="1 2">
    <name type="scientific">Eretmocerus hayati</name>
    <dbReference type="NCBI Taxonomy" id="131215"/>
    <lineage>
        <taxon>Eukaryota</taxon>
        <taxon>Metazoa</taxon>
        <taxon>Ecdysozoa</taxon>
        <taxon>Arthropoda</taxon>
        <taxon>Hexapoda</taxon>
        <taxon>Insecta</taxon>
        <taxon>Pterygota</taxon>
        <taxon>Neoptera</taxon>
        <taxon>Endopterygota</taxon>
        <taxon>Hymenoptera</taxon>
        <taxon>Apocrita</taxon>
        <taxon>Proctotrupomorpha</taxon>
        <taxon>Chalcidoidea</taxon>
        <taxon>Aphelinidae</taxon>
        <taxon>Aphelininae</taxon>
        <taxon>Eretmocerus</taxon>
    </lineage>
</organism>
<name>A0ACC2P3F6_9HYME</name>
<sequence>MQLQPPTDPSSGDNTISSTVWEWYGYRDPYGLEEEVHEWSPIQDNTIDCSYRSMTPECIDIDNVLESNNPVHQEESLLSYYEHVEVDTEDEIAEIGDDEEKKKEKMCEKKKPLKRYSC</sequence>
<protein>
    <submittedName>
        <fullName evidence="1">Uncharacterized protein</fullName>
    </submittedName>
</protein>